<dbReference type="PANTHER" id="PTHR45228:SF8">
    <property type="entry name" value="TWO-COMPONENT RESPONSE REGULATOR-RELATED"/>
    <property type="match status" value="1"/>
</dbReference>
<dbReference type="PROSITE" id="PS50110">
    <property type="entry name" value="RESPONSE_REGULATORY"/>
    <property type="match status" value="1"/>
</dbReference>
<dbReference type="SUPFAM" id="SSF109604">
    <property type="entry name" value="HD-domain/PDEase-like"/>
    <property type="match status" value="1"/>
</dbReference>
<evidence type="ECO:0000259" key="4">
    <source>
        <dbReference type="PROSITE" id="PS51832"/>
    </source>
</evidence>
<feature type="domain" description="HD-GYP" evidence="4">
    <location>
        <begin position="191"/>
        <end position="387"/>
    </location>
</feature>
<dbReference type="PANTHER" id="PTHR45228">
    <property type="entry name" value="CYCLIC DI-GMP PHOSPHODIESTERASE TM_0186-RELATED"/>
    <property type="match status" value="1"/>
</dbReference>
<dbReference type="CDD" id="cd00077">
    <property type="entry name" value="HDc"/>
    <property type="match status" value="1"/>
</dbReference>
<dbReference type="InterPro" id="IPR011006">
    <property type="entry name" value="CheY-like_superfamily"/>
</dbReference>
<evidence type="ECO:0000259" key="3">
    <source>
        <dbReference type="PROSITE" id="PS50110"/>
    </source>
</evidence>
<dbReference type="InterPro" id="IPR052020">
    <property type="entry name" value="Cyclic_di-GMP/3'3'-cGAMP_PDE"/>
</dbReference>
<dbReference type="Gene3D" id="1.10.3210.10">
    <property type="entry name" value="Hypothetical protein af1432"/>
    <property type="match status" value="1"/>
</dbReference>
<feature type="domain" description="Response regulatory" evidence="3">
    <location>
        <begin position="21"/>
        <end position="136"/>
    </location>
</feature>
<dbReference type="Gene3D" id="3.40.50.2300">
    <property type="match status" value="1"/>
</dbReference>
<protein>
    <submittedName>
        <fullName evidence="5">Chemotaxis protein CheY</fullName>
    </submittedName>
</protein>
<reference evidence="6" key="1">
    <citation type="journal article" date="2015" name="Genome Announc.">
        <title>Complete Genome Sequence of Herbaspirillum hiltneri N3 (DSM 17495), Isolated from Surface-Sterilized Wheat Roots.</title>
        <authorList>
            <person name="Guizelini D."/>
            <person name="Saizaki P.M."/>
            <person name="Coimbra N.A."/>
            <person name="Weiss V.A."/>
            <person name="Faoro H."/>
            <person name="Sfeir M.Z."/>
            <person name="Baura V.A."/>
            <person name="Monteiro R.A."/>
            <person name="Chubatsu L.S."/>
            <person name="Souza E.M."/>
            <person name="Cruz L.M."/>
            <person name="Pedrosa F.O."/>
            <person name="Raittz R.T."/>
            <person name="Marchaukoski J.N."/>
            <person name="Steffens M.B."/>
        </authorList>
    </citation>
    <scope>NUCLEOTIDE SEQUENCE [LARGE SCALE GENOMIC DNA]</scope>
    <source>
        <strain evidence="6">N3</strain>
    </source>
</reference>
<name>A0ABM5V3P5_9BURK</name>
<dbReference type="PROSITE" id="PS51832">
    <property type="entry name" value="HD_GYP"/>
    <property type="match status" value="1"/>
</dbReference>
<dbReference type="InterPro" id="IPR037522">
    <property type="entry name" value="HD_GYP_dom"/>
</dbReference>
<dbReference type="Pfam" id="PF00072">
    <property type="entry name" value="Response_reg"/>
    <property type="match status" value="1"/>
</dbReference>
<dbReference type="InterPro" id="IPR001789">
    <property type="entry name" value="Sig_transdc_resp-reg_receiver"/>
</dbReference>
<evidence type="ECO:0000256" key="2">
    <source>
        <dbReference type="SAM" id="Coils"/>
    </source>
</evidence>
<dbReference type="SMART" id="SM00448">
    <property type="entry name" value="REC"/>
    <property type="match status" value="1"/>
</dbReference>
<sequence length="449" mass="49952">MSNIAIAATDTKTENALPPPVILLVDDEASILSSLKRVLRPKGYTLITAESGAEGLRLLEEHPVDLIVSDMRMPEMSGAQFLGKAKERFPEVMRILLTGYSEITATISAINDGGIYHYLQKPWDEQDLLLTIQRALEQQHLKKEAARLNDLVRKQNEELQTFNARLEKQVQSRTEEIRQTVMFLESSQAEIKLNFLTMLKVFSNMIELRSGMLGGQSDRVSGLSRKLGKKFKMHDVQLQDLAIAGLLHAIGKIGLPDELIRKPLEKMSGEESRTFMAHPVKGHMVLTPVSAFDEVGRLILYQYERYDGRGTPEGMSGEAIPLGSRILAVARDFEALRSGAIATLPLPLDKAVQLIKSQSGHRYDPEVVLNFVALVEEGDSAVAERARDIKSRDLEVGMQLAQDLRTKDGVLLIVRDSTITANNIMQIRKFEQLDGSSLEISVKILDNAA</sequence>
<dbReference type="Pfam" id="PF13487">
    <property type="entry name" value="HD_5"/>
    <property type="match status" value="1"/>
</dbReference>
<feature type="coiled-coil region" evidence="2">
    <location>
        <begin position="138"/>
        <end position="172"/>
    </location>
</feature>
<dbReference type="SUPFAM" id="SSF52172">
    <property type="entry name" value="CheY-like"/>
    <property type="match status" value="1"/>
</dbReference>
<feature type="modified residue" description="4-aspartylphosphate" evidence="1">
    <location>
        <position position="70"/>
    </location>
</feature>
<keyword evidence="1" id="KW-0597">Phosphoprotein</keyword>
<dbReference type="EMBL" id="CP011409">
    <property type="protein sequence ID" value="AKZ64229.1"/>
    <property type="molecule type" value="Genomic_DNA"/>
</dbReference>
<dbReference type="RefSeq" id="WP_053199552.1">
    <property type="nucleotide sequence ID" value="NZ_CP011409.1"/>
</dbReference>
<evidence type="ECO:0000313" key="5">
    <source>
        <dbReference type="EMBL" id="AKZ64229.1"/>
    </source>
</evidence>
<organism evidence="5 6">
    <name type="scientific">Herbaspirillum hiltneri N3</name>
    <dbReference type="NCBI Taxonomy" id="1262470"/>
    <lineage>
        <taxon>Bacteria</taxon>
        <taxon>Pseudomonadati</taxon>
        <taxon>Pseudomonadota</taxon>
        <taxon>Betaproteobacteria</taxon>
        <taxon>Burkholderiales</taxon>
        <taxon>Oxalobacteraceae</taxon>
        <taxon>Herbaspirillum</taxon>
    </lineage>
</organism>
<dbReference type="CDD" id="cd17569">
    <property type="entry name" value="REC_HupR-like"/>
    <property type="match status" value="1"/>
</dbReference>
<accession>A0ABM5V3P5</accession>
<dbReference type="InterPro" id="IPR003607">
    <property type="entry name" value="HD/PDEase_dom"/>
</dbReference>
<evidence type="ECO:0000313" key="6">
    <source>
        <dbReference type="Proteomes" id="UP000063429"/>
    </source>
</evidence>
<gene>
    <name evidence="5" type="ORF">F506_17560</name>
</gene>
<proteinExistence type="predicted"/>
<keyword evidence="2" id="KW-0175">Coiled coil</keyword>
<evidence type="ECO:0000256" key="1">
    <source>
        <dbReference type="PROSITE-ProRule" id="PRU00169"/>
    </source>
</evidence>
<keyword evidence="6" id="KW-1185">Reference proteome</keyword>
<dbReference type="Proteomes" id="UP000063429">
    <property type="component" value="Chromosome"/>
</dbReference>